<dbReference type="Proteomes" id="UP000580043">
    <property type="component" value="Unassembled WGS sequence"/>
</dbReference>
<dbReference type="InterPro" id="IPR021320">
    <property type="entry name" value="DUF2905"/>
</dbReference>
<keyword evidence="1" id="KW-1133">Transmembrane helix</keyword>
<protein>
    <submittedName>
        <fullName evidence="2">DUF2905 domain-containing protein</fullName>
    </submittedName>
</protein>
<dbReference type="EMBL" id="JABBGA010000007">
    <property type="protein sequence ID" value="NML26258.1"/>
    <property type="molecule type" value="Genomic_DNA"/>
</dbReference>
<organism evidence="2 3">
    <name type="scientific">Zoogloea dura</name>
    <dbReference type="NCBI Taxonomy" id="2728840"/>
    <lineage>
        <taxon>Bacteria</taxon>
        <taxon>Pseudomonadati</taxon>
        <taxon>Pseudomonadota</taxon>
        <taxon>Betaproteobacteria</taxon>
        <taxon>Rhodocyclales</taxon>
        <taxon>Zoogloeaceae</taxon>
        <taxon>Zoogloea</taxon>
    </lineage>
</organism>
<keyword evidence="1" id="KW-0812">Transmembrane</keyword>
<keyword evidence="1" id="KW-0472">Membrane</keyword>
<comment type="caution">
    <text evidence="2">The sequence shown here is derived from an EMBL/GenBank/DDBJ whole genome shotgun (WGS) entry which is preliminary data.</text>
</comment>
<keyword evidence="3" id="KW-1185">Reference proteome</keyword>
<evidence type="ECO:0000313" key="3">
    <source>
        <dbReference type="Proteomes" id="UP000580043"/>
    </source>
</evidence>
<gene>
    <name evidence="2" type="ORF">HHL15_10945</name>
</gene>
<proteinExistence type="predicted"/>
<evidence type="ECO:0000256" key="1">
    <source>
        <dbReference type="SAM" id="Phobius"/>
    </source>
</evidence>
<dbReference type="Pfam" id="PF11146">
    <property type="entry name" value="DUF2905"/>
    <property type="match status" value="1"/>
</dbReference>
<reference evidence="2 3" key="1">
    <citation type="submission" date="2020-04" db="EMBL/GenBank/DDBJ databases">
        <title>Zoogloea sp. G-4-1-14 isolated from soil.</title>
        <authorList>
            <person name="Dahal R.H."/>
        </authorList>
    </citation>
    <scope>NUCLEOTIDE SEQUENCE [LARGE SCALE GENOMIC DNA]</scope>
    <source>
        <strain evidence="2 3">G-4-1-14</strain>
    </source>
</reference>
<evidence type="ECO:0000313" key="2">
    <source>
        <dbReference type="EMBL" id="NML26258.1"/>
    </source>
</evidence>
<feature type="transmembrane region" description="Helical" evidence="1">
    <location>
        <begin position="44"/>
        <end position="62"/>
    </location>
</feature>
<name>A0A848G224_9RHOO</name>
<accession>A0A848G224</accession>
<dbReference type="RefSeq" id="WP_169145795.1">
    <property type="nucleotide sequence ID" value="NZ_JABBGA010000007.1"/>
</dbReference>
<dbReference type="AlphaFoldDB" id="A0A848G224"/>
<sequence length="65" mass="7396">MLKWLLAIVVIAVVSGFGSSLRTRRWRLGHLPGDIHFDLFGRHIHIPLTSTLLLSLLVGLLIRWL</sequence>